<evidence type="ECO:0000313" key="4">
    <source>
        <dbReference type="Proteomes" id="UP000799428"/>
    </source>
</evidence>
<dbReference type="EMBL" id="MU005781">
    <property type="protein sequence ID" value="KAF2704862.1"/>
    <property type="molecule type" value="Genomic_DNA"/>
</dbReference>
<keyword evidence="1" id="KW-1133">Transmembrane helix</keyword>
<organism evidence="3 4">
    <name type="scientific">Pleomassaria siparia CBS 279.74</name>
    <dbReference type="NCBI Taxonomy" id="1314801"/>
    <lineage>
        <taxon>Eukaryota</taxon>
        <taxon>Fungi</taxon>
        <taxon>Dikarya</taxon>
        <taxon>Ascomycota</taxon>
        <taxon>Pezizomycotina</taxon>
        <taxon>Dothideomycetes</taxon>
        <taxon>Pleosporomycetidae</taxon>
        <taxon>Pleosporales</taxon>
        <taxon>Pleomassariaceae</taxon>
        <taxon>Pleomassaria</taxon>
    </lineage>
</organism>
<gene>
    <name evidence="3" type="ORF">K504DRAFT_389525</name>
</gene>
<dbReference type="AlphaFoldDB" id="A0A6G1JX65"/>
<protein>
    <recommendedName>
        <fullName evidence="2">Peptide N-acetyl-beta-D-glucosaminyl asparaginase amidase A N-terminal domain-containing protein</fullName>
    </recommendedName>
</protein>
<keyword evidence="1" id="KW-0472">Membrane</keyword>
<proteinExistence type="predicted"/>
<dbReference type="Pfam" id="PF12222">
    <property type="entry name" value="PNGaseA"/>
    <property type="match status" value="1"/>
</dbReference>
<dbReference type="Proteomes" id="UP000799428">
    <property type="component" value="Unassembled WGS sequence"/>
</dbReference>
<dbReference type="InterPro" id="IPR021102">
    <property type="entry name" value="PNGase_A"/>
</dbReference>
<dbReference type="InterPro" id="IPR056948">
    <property type="entry name" value="PNGaseA_N"/>
</dbReference>
<sequence length="649" mass="69921">MELRGQEGESRPSPAIGNGLLLPFITFFLILITLPQTALAIFTSQQPDLLAPGPALNNRAPIDNSSLLECFQVSAPVASPATPSCQQTLMVHTFGSSYGVPFVGNYTPPDCDFNRVIFNFTVTSAGRQFDRLALMFLNDTEIFRTSTAEPTAKGIIWTYVKDMSSFLLLFKEPQKIIFDLGNNIDDTYTGSWYTTLTATFFAEEDSIDPADVIIPVSAHRSAENSSSAFVVPDSKAINTITLPQNVKKAVFSISACGQAAEEFWWSNVLSSDTNVFAGTTLYGYSPFRELQLLIDGVLAGVAWPFPVIFTGGVVPGFWRPIVGIDAFDLREDEIDISAFLPILCDGKEHTFEIRVAGISDNGNQNGTLTETVGSNWVVTGKVFIWLDSVGIITTGTVPTISTPSPSIGIQSSTETIGNGTVGSLDYSVKVSRSLSISSTVTTSAGSRSVTWKQDLAYSNKGLFTDSGNEQINQQFTSGNDASSSTYTKAFRYPLSVYSAYKVLQGGNFTIVGDMSRGKNVVKTGELAFPSELKTFDYSHSPTQYGSSFTGTSSFDWQNGTASYLGAPALKRSFGSGTTEEYYALSGIGHGAGGTDLYRRHVLAANDTLLLDEQRFGDQAPKKSSAGAQRSDTPTFAWKSAKTMLGHGPA</sequence>
<feature type="domain" description="Peptide N-acetyl-beta-D-glucosaminyl asparaginase amidase A N-terminal" evidence="2">
    <location>
        <begin position="82"/>
        <end position="397"/>
    </location>
</feature>
<reference evidence="3" key="1">
    <citation type="journal article" date="2020" name="Stud. Mycol.">
        <title>101 Dothideomycetes genomes: a test case for predicting lifestyles and emergence of pathogens.</title>
        <authorList>
            <person name="Haridas S."/>
            <person name="Albert R."/>
            <person name="Binder M."/>
            <person name="Bloem J."/>
            <person name="Labutti K."/>
            <person name="Salamov A."/>
            <person name="Andreopoulos B."/>
            <person name="Baker S."/>
            <person name="Barry K."/>
            <person name="Bills G."/>
            <person name="Bluhm B."/>
            <person name="Cannon C."/>
            <person name="Castanera R."/>
            <person name="Culley D."/>
            <person name="Daum C."/>
            <person name="Ezra D."/>
            <person name="Gonzalez J."/>
            <person name="Henrissat B."/>
            <person name="Kuo A."/>
            <person name="Liang C."/>
            <person name="Lipzen A."/>
            <person name="Lutzoni F."/>
            <person name="Magnuson J."/>
            <person name="Mondo S."/>
            <person name="Nolan M."/>
            <person name="Ohm R."/>
            <person name="Pangilinan J."/>
            <person name="Park H.-J."/>
            <person name="Ramirez L."/>
            <person name="Alfaro M."/>
            <person name="Sun H."/>
            <person name="Tritt A."/>
            <person name="Yoshinaga Y."/>
            <person name="Zwiers L.-H."/>
            <person name="Turgeon B."/>
            <person name="Goodwin S."/>
            <person name="Spatafora J."/>
            <person name="Crous P."/>
            <person name="Grigoriev I."/>
        </authorList>
    </citation>
    <scope>NUCLEOTIDE SEQUENCE</scope>
    <source>
        <strain evidence="3">CBS 279.74</strain>
    </source>
</reference>
<dbReference type="OrthoDB" id="1612078at2759"/>
<feature type="transmembrane region" description="Helical" evidence="1">
    <location>
        <begin position="20"/>
        <end position="42"/>
    </location>
</feature>
<dbReference type="Pfam" id="PF25156">
    <property type="entry name" value="PNGase_A_C"/>
    <property type="match status" value="1"/>
</dbReference>
<evidence type="ECO:0000256" key="1">
    <source>
        <dbReference type="SAM" id="Phobius"/>
    </source>
</evidence>
<keyword evidence="1" id="KW-0812">Transmembrane</keyword>
<keyword evidence="4" id="KW-1185">Reference proteome</keyword>
<accession>A0A6G1JX65</accession>
<evidence type="ECO:0000259" key="2">
    <source>
        <dbReference type="Pfam" id="PF12222"/>
    </source>
</evidence>
<evidence type="ECO:0000313" key="3">
    <source>
        <dbReference type="EMBL" id="KAF2704862.1"/>
    </source>
</evidence>
<dbReference type="PANTHER" id="PTHR31104">
    <property type="entry name" value="PEPTIDE-N4-(N-ACETYL-BETA-GLUCOSAMINYL)ASPARAGINE AMIDASE A PROTEIN"/>
    <property type="match status" value="1"/>
</dbReference>
<name>A0A6G1JX65_9PLEO</name>